<keyword evidence="3" id="KW-1185">Reference proteome</keyword>
<gene>
    <name evidence="2" type="ORF">NE237_023259</name>
</gene>
<dbReference type="Proteomes" id="UP001141806">
    <property type="component" value="Unassembled WGS sequence"/>
</dbReference>
<dbReference type="AlphaFoldDB" id="A0A9Q0K608"/>
<feature type="region of interest" description="Disordered" evidence="1">
    <location>
        <begin position="198"/>
        <end position="219"/>
    </location>
</feature>
<sequence>MGLSGPSGFRAMDVGSNSNNQLVGPWHPMISRAEQLFDPMLEEVMIRGLGIRVDQSDNRAIDPFSPPNGDQRSDHRLEVDLSTTYRVPSSFEFSSSLIGKAPAVLGGKKLSDRGTGLHADQGKVVDDGVAPVMGNRSYASIMGRSIPDVAHLPKLIMTEGITKVIIPQHAYEWQLEKFNGCKSFGHLLKDYPGPKEHLDVGLDDEDELGNADDGQNNDSRFQQHATHVQQMNRHVASVQCPNFNEKLG</sequence>
<evidence type="ECO:0000313" key="2">
    <source>
        <dbReference type="EMBL" id="KAJ4963320.1"/>
    </source>
</evidence>
<reference evidence="2" key="1">
    <citation type="journal article" date="2023" name="Plant J.">
        <title>The genome of the king protea, Protea cynaroides.</title>
        <authorList>
            <person name="Chang J."/>
            <person name="Duong T.A."/>
            <person name="Schoeman C."/>
            <person name="Ma X."/>
            <person name="Roodt D."/>
            <person name="Barker N."/>
            <person name="Li Z."/>
            <person name="Van de Peer Y."/>
            <person name="Mizrachi E."/>
        </authorList>
    </citation>
    <scope>NUCLEOTIDE SEQUENCE</scope>
    <source>
        <tissue evidence="2">Young leaves</tissue>
    </source>
</reference>
<proteinExistence type="predicted"/>
<name>A0A9Q0K608_9MAGN</name>
<comment type="caution">
    <text evidence="2">The sequence shown here is derived from an EMBL/GenBank/DDBJ whole genome shotgun (WGS) entry which is preliminary data.</text>
</comment>
<accession>A0A9Q0K608</accession>
<protein>
    <submittedName>
        <fullName evidence="2">Uncharacterized protein</fullName>
    </submittedName>
</protein>
<evidence type="ECO:0000256" key="1">
    <source>
        <dbReference type="SAM" id="MobiDB-lite"/>
    </source>
</evidence>
<dbReference type="EMBL" id="JAMYWD010000008">
    <property type="protein sequence ID" value="KAJ4963320.1"/>
    <property type="molecule type" value="Genomic_DNA"/>
</dbReference>
<organism evidence="2 3">
    <name type="scientific">Protea cynaroides</name>
    <dbReference type="NCBI Taxonomy" id="273540"/>
    <lineage>
        <taxon>Eukaryota</taxon>
        <taxon>Viridiplantae</taxon>
        <taxon>Streptophyta</taxon>
        <taxon>Embryophyta</taxon>
        <taxon>Tracheophyta</taxon>
        <taxon>Spermatophyta</taxon>
        <taxon>Magnoliopsida</taxon>
        <taxon>Proteales</taxon>
        <taxon>Proteaceae</taxon>
        <taxon>Protea</taxon>
    </lineage>
</organism>
<evidence type="ECO:0000313" key="3">
    <source>
        <dbReference type="Proteomes" id="UP001141806"/>
    </source>
</evidence>
<feature type="compositionally biased region" description="Acidic residues" evidence="1">
    <location>
        <begin position="201"/>
        <end position="210"/>
    </location>
</feature>